<protein>
    <submittedName>
        <fullName evidence="2">Helix-turn-helix transcriptional regulator</fullName>
    </submittedName>
</protein>
<feature type="domain" description="HTH cro/C1-type" evidence="1">
    <location>
        <begin position="21"/>
        <end position="75"/>
    </location>
</feature>
<comment type="caution">
    <text evidence="2">The sequence shown here is derived from an EMBL/GenBank/DDBJ whole genome shotgun (WGS) entry which is preliminary data.</text>
</comment>
<keyword evidence="3" id="KW-1185">Reference proteome</keyword>
<dbReference type="SMART" id="SM00530">
    <property type="entry name" value="HTH_XRE"/>
    <property type="match status" value="1"/>
</dbReference>
<dbReference type="SUPFAM" id="SSF47413">
    <property type="entry name" value="lambda repressor-like DNA-binding domains"/>
    <property type="match status" value="1"/>
</dbReference>
<sequence>MKQNSDSLIFDADDSYIGHRIREAREEFGLTQEKLGDAVGVEANYINRLENGKKHASDQLLRRIGRVTCKPMSFFYGDAPLLKDSSEREKRIVLMFRSGSLYEKDLIETIMNDVLSISH</sequence>
<evidence type="ECO:0000313" key="2">
    <source>
        <dbReference type="EMBL" id="MDX8420271.1"/>
    </source>
</evidence>
<evidence type="ECO:0000259" key="1">
    <source>
        <dbReference type="PROSITE" id="PS50943"/>
    </source>
</evidence>
<dbReference type="PROSITE" id="PS50943">
    <property type="entry name" value="HTH_CROC1"/>
    <property type="match status" value="1"/>
</dbReference>
<proteinExistence type="predicted"/>
<dbReference type="CDD" id="cd00093">
    <property type="entry name" value="HTH_XRE"/>
    <property type="match status" value="1"/>
</dbReference>
<dbReference type="GO" id="GO:0003677">
    <property type="term" value="F:DNA binding"/>
    <property type="evidence" value="ECO:0007669"/>
    <property type="project" value="InterPro"/>
</dbReference>
<dbReference type="InterPro" id="IPR010982">
    <property type="entry name" value="Lambda_DNA-bd_dom_sf"/>
</dbReference>
<gene>
    <name evidence="2" type="ORF">MOZ60_09210</name>
</gene>
<dbReference type="RefSeq" id="WP_370596449.1">
    <property type="nucleotide sequence ID" value="NZ_JALBUR010000029.1"/>
</dbReference>
<dbReference type="AlphaFoldDB" id="A0AB35U7Y0"/>
<accession>A0AB35U7Y0</accession>
<evidence type="ECO:0000313" key="3">
    <source>
        <dbReference type="Proteomes" id="UP001286174"/>
    </source>
</evidence>
<dbReference type="EMBL" id="JALBUR010000029">
    <property type="protein sequence ID" value="MDX8420271.1"/>
    <property type="molecule type" value="Genomic_DNA"/>
</dbReference>
<name>A0AB35U7Y0_9FIRM</name>
<reference evidence="2 3" key="1">
    <citation type="submission" date="2022-03" db="EMBL/GenBank/DDBJ databases">
        <title>Novel taxa within the pig intestine.</title>
        <authorList>
            <person name="Wylensek D."/>
            <person name="Bishof K."/>
            <person name="Afrizal A."/>
            <person name="Clavel T."/>
        </authorList>
    </citation>
    <scope>NUCLEOTIDE SEQUENCE [LARGE SCALE GENOMIC DNA]</scope>
    <source>
        <strain evidence="2 3">CLA-KB-P133</strain>
    </source>
</reference>
<dbReference type="Pfam" id="PF01381">
    <property type="entry name" value="HTH_3"/>
    <property type="match status" value="1"/>
</dbReference>
<organism evidence="2 3">
    <name type="scientific">Grylomicrobium aquisgranensis</name>
    <dbReference type="NCBI Taxonomy" id="2926318"/>
    <lineage>
        <taxon>Bacteria</taxon>
        <taxon>Bacillati</taxon>
        <taxon>Bacillota</taxon>
        <taxon>Erysipelotrichia</taxon>
        <taxon>Erysipelotrichales</taxon>
        <taxon>Erysipelotrichaceae</taxon>
        <taxon>Grylomicrobium</taxon>
    </lineage>
</organism>
<dbReference type="Proteomes" id="UP001286174">
    <property type="component" value="Unassembled WGS sequence"/>
</dbReference>
<dbReference type="Gene3D" id="1.10.260.40">
    <property type="entry name" value="lambda repressor-like DNA-binding domains"/>
    <property type="match status" value="1"/>
</dbReference>
<dbReference type="InterPro" id="IPR001387">
    <property type="entry name" value="Cro/C1-type_HTH"/>
</dbReference>